<dbReference type="InterPro" id="IPR050189">
    <property type="entry name" value="MFS_Efflux_Transporters"/>
</dbReference>
<feature type="transmembrane region" description="Helical" evidence="7">
    <location>
        <begin position="192"/>
        <end position="213"/>
    </location>
</feature>
<evidence type="ECO:0000256" key="3">
    <source>
        <dbReference type="ARBA" id="ARBA00022692"/>
    </source>
</evidence>
<proteinExistence type="predicted"/>
<sequence>MSLTSPIELPRFDPANGATAHSDRPRTGSVASTPPARFPWIGLLALSGAVFLSVTSEMLPTGLLPEMSADLGVPQSLTGLLVSWFAFTVVLTSTPLALLTKRLPRHGLIVFVLLVFALSNVLTALAPSYELVVATRVLGGLAHGLFWGVVGAYSAHLVPKEQIGRAISITISGGTLAFVFGVPLGTAAGHALGWRLSFVLLAVLMLIGAALVWRFLPKVEHYVAPPRSDRGAPAQATDAAASAPDPEPLTVQAEAAAPRPQAPARRDPTIAPVALICVIAALIMIGHYSFYTYIAPFLIDGLGVDPSAIAPFLFAYGIAGAVGLLLSGTVFSARPQLGIVLGLVVSAVSVSALSIWSGMLPVAIVAFLLWGVAFGALPALLQTRLMHTASRRIRDTASAFYTTAFNTGIGGGALLGGILLERSGITSVPFVYVGILVAALVLVLVSQLVIRRRSAA</sequence>
<feature type="transmembrane region" description="Helical" evidence="7">
    <location>
        <begin position="430"/>
        <end position="450"/>
    </location>
</feature>
<dbReference type="InterPro" id="IPR036259">
    <property type="entry name" value="MFS_trans_sf"/>
</dbReference>
<feature type="transmembrane region" description="Helical" evidence="7">
    <location>
        <begin position="133"/>
        <end position="154"/>
    </location>
</feature>
<feature type="transmembrane region" description="Helical" evidence="7">
    <location>
        <begin position="76"/>
        <end position="99"/>
    </location>
</feature>
<feature type="compositionally biased region" description="Low complexity" evidence="6">
    <location>
        <begin position="232"/>
        <end position="244"/>
    </location>
</feature>
<dbReference type="CDD" id="cd17324">
    <property type="entry name" value="MFS_NepI_like"/>
    <property type="match status" value="1"/>
</dbReference>
<dbReference type="Gene3D" id="1.20.1250.20">
    <property type="entry name" value="MFS general substrate transporter like domains"/>
    <property type="match status" value="1"/>
</dbReference>
<dbReference type="PANTHER" id="PTHR43124">
    <property type="entry name" value="PURINE EFFLUX PUMP PBUE"/>
    <property type="match status" value="1"/>
</dbReference>
<feature type="transmembrane region" description="Helical" evidence="7">
    <location>
        <begin position="106"/>
        <end position="127"/>
    </location>
</feature>
<evidence type="ECO:0000256" key="2">
    <source>
        <dbReference type="ARBA" id="ARBA00022475"/>
    </source>
</evidence>
<dbReference type="PANTHER" id="PTHR43124:SF3">
    <property type="entry name" value="CHLORAMPHENICOL EFFLUX PUMP RV0191"/>
    <property type="match status" value="1"/>
</dbReference>
<protein>
    <submittedName>
        <fullName evidence="9">MFS transporter</fullName>
    </submittedName>
</protein>
<evidence type="ECO:0000313" key="10">
    <source>
        <dbReference type="Proteomes" id="UP000297608"/>
    </source>
</evidence>
<feature type="transmembrane region" description="Helical" evidence="7">
    <location>
        <begin position="338"/>
        <end position="356"/>
    </location>
</feature>
<dbReference type="InterPro" id="IPR020846">
    <property type="entry name" value="MFS_dom"/>
</dbReference>
<gene>
    <name evidence="9" type="ORF">E3O44_07385</name>
</gene>
<dbReference type="RefSeq" id="WP_134534020.1">
    <property type="nucleotide sequence ID" value="NZ_SOFG01000011.1"/>
</dbReference>
<dbReference type="PROSITE" id="PS50850">
    <property type="entry name" value="MFS"/>
    <property type="match status" value="1"/>
</dbReference>
<keyword evidence="2" id="KW-1003">Cell membrane</keyword>
<dbReference type="Proteomes" id="UP000297608">
    <property type="component" value="Unassembled WGS sequence"/>
</dbReference>
<reference evidence="9 10" key="1">
    <citation type="submission" date="2019-03" db="EMBL/GenBank/DDBJ databases">
        <title>Genomics of glacier-inhabiting Cryobacterium strains.</title>
        <authorList>
            <person name="Liu Q."/>
            <person name="Xin Y.-H."/>
        </authorList>
    </citation>
    <scope>NUCLEOTIDE SEQUENCE [LARGE SCALE GENOMIC DNA]</scope>
    <source>
        <strain evidence="9 10">MDB2-B</strain>
    </source>
</reference>
<evidence type="ECO:0000256" key="5">
    <source>
        <dbReference type="ARBA" id="ARBA00023136"/>
    </source>
</evidence>
<name>A0ABY2IBL8_9MICO</name>
<feature type="transmembrane region" description="Helical" evidence="7">
    <location>
        <begin position="166"/>
        <end position="186"/>
    </location>
</feature>
<evidence type="ECO:0000256" key="1">
    <source>
        <dbReference type="ARBA" id="ARBA00004651"/>
    </source>
</evidence>
<evidence type="ECO:0000256" key="7">
    <source>
        <dbReference type="SAM" id="Phobius"/>
    </source>
</evidence>
<feature type="region of interest" description="Disordered" evidence="6">
    <location>
        <begin position="1"/>
        <end position="31"/>
    </location>
</feature>
<comment type="subcellular location">
    <subcellularLocation>
        <location evidence="1">Cell membrane</location>
        <topology evidence="1">Multi-pass membrane protein</topology>
    </subcellularLocation>
</comment>
<dbReference type="EMBL" id="SOFG01000011">
    <property type="protein sequence ID" value="TFB86977.1"/>
    <property type="molecule type" value="Genomic_DNA"/>
</dbReference>
<comment type="caution">
    <text evidence="9">The sequence shown here is derived from an EMBL/GenBank/DDBJ whole genome shotgun (WGS) entry which is preliminary data.</text>
</comment>
<feature type="region of interest" description="Disordered" evidence="6">
    <location>
        <begin position="227"/>
        <end position="246"/>
    </location>
</feature>
<evidence type="ECO:0000256" key="6">
    <source>
        <dbReference type="SAM" id="MobiDB-lite"/>
    </source>
</evidence>
<evidence type="ECO:0000313" key="9">
    <source>
        <dbReference type="EMBL" id="TFB86977.1"/>
    </source>
</evidence>
<feature type="transmembrane region" description="Helical" evidence="7">
    <location>
        <begin position="38"/>
        <end position="56"/>
    </location>
</feature>
<evidence type="ECO:0000256" key="4">
    <source>
        <dbReference type="ARBA" id="ARBA00022989"/>
    </source>
</evidence>
<feature type="domain" description="Major facilitator superfamily (MFS) profile" evidence="8">
    <location>
        <begin position="41"/>
        <end position="454"/>
    </location>
</feature>
<dbReference type="InterPro" id="IPR011701">
    <property type="entry name" value="MFS"/>
</dbReference>
<organism evidence="9 10">
    <name type="scientific">Cryobacterium algoricola</name>
    <dbReference type="NCBI Taxonomy" id="1259183"/>
    <lineage>
        <taxon>Bacteria</taxon>
        <taxon>Bacillati</taxon>
        <taxon>Actinomycetota</taxon>
        <taxon>Actinomycetes</taxon>
        <taxon>Micrococcales</taxon>
        <taxon>Microbacteriaceae</taxon>
        <taxon>Cryobacterium</taxon>
    </lineage>
</organism>
<feature type="transmembrane region" description="Helical" evidence="7">
    <location>
        <begin position="308"/>
        <end position="326"/>
    </location>
</feature>
<feature type="transmembrane region" description="Helical" evidence="7">
    <location>
        <begin position="362"/>
        <end position="380"/>
    </location>
</feature>
<keyword evidence="3 7" id="KW-0812">Transmembrane</keyword>
<feature type="transmembrane region" description="Helical" evidence="7">
    <location>
        <begin position="269"/>
        <end position="288"/>
    </location>
</feature>
<keyword evidence="5 7" id="KW-0472">Membrane</keyword>
<keyword evidence="4 7" id="KW-1133">Transmembrane helix</keyword>
<dbReference type="SUPFAM" id="SSF103473">
    <property type="entry name" value="MFS general substrate transporter"/>
    <property type="match status" value="1"/>
</dbReference>
<accession>A0ABY2IBL8</accession>
<dbReference type="Pfam" id="PF07690">
    <property type="entry name" value="MFS_1"/>
    <property type="match status" value="1"/>
</dbReference>
<keyword evidence="10" id="KW-1185">Reference proteome</keyword>
<feature type="transmembrane region" description="Helical" evidence="7">
    <location>
        <begin position="400"/>
        <end position="418"/>
    </location>
</feature>
<evidence type="ECO:0000259" key="8">
    <source>
        <dbReference type="PROSITE" id="PS50850"/>
    </source>
</evidence>